<keyword evidence="1" id="KW-0472">Membrane</keyword>
<evidence type="ECO:0000313" key="2">
    <source>
        <dbReference type="Proteomes" id="UP001515500"/>
    </source>
</evidence>
<evidence type="ECO:0000256" key="1">
    <source>
        <dbReference type="SAM" id="Phobius"/>
    </source>
</evidence>
<dbReference type="GeneID" id="120249868"/>
<dbReference type="GO" id="GO:0006749">
    <property type="term" value="P:glutathione metabolic process"/>
    <property type="evidence" value="ECO:0007669"/>
    <property type="project" value="TreeGrafter"/>
</dbReference>
<dbReference type="Proteomes" id="UP001515500">
    <property type="component" value="Chromosome 3"/>
</dbReference>
<keyword evidence="2" id="KW-1185">Reference proteome</keyword>
<dbReference type="GO" id="GO:0006559">
    <property type="term" value="P:L-phenylalanine catabolic process"/>
    <property type="evidence" value="ECO:0007669"/>
    <property type="project" value="TreeGrafter"/>
</dbReference>
<dbReference type="InterPro" id="IPR036282">
    <property type="entry name" value="Glutathione-S-Trfase_C_sf"/>
</dbReference>
<gene>
    <name evidence="3" type="primary">LOC120249868</name>
</gene>
<feature type="transmembrane region" description="Helical" evidence="1">
    <location>
        <begin position="56"/>
        <end position="77"/>
    </location>
</feature>
<name>A0AB40AI05_DIOCR</name>
<proteinExistence type="predicted"/>
<reference evidence="3" key="1">
    <citation type="submission" date="2025-08" db="UniProtKB">
        <authorList>
            <consortium name="RefSeq"/>
        </authorList>
    </citation>
    <scope>IDENTIFICATION</scope>
</reference>
<dbReference type="GO" id="GO:0004364">
    <property type="term" value="F:glutathione transferase activity"/>
    <property type="evidence" value="ECO:0007669"/>
    <property type="project" value="TreeGrafter"/>
</dbReference>
<protein>
    <submittedName>
        <fullName evidence="3">Glutathione S-transferase zeta class-like</fullName>
    </submittedName>
</protein>
<organism evidence="2 3">
    <name type="scientific">Dioscorea cayennensis subsp. rotundata</name>
    <name type="common">White Guinea yam</name>
    <name type="synonym">Dioscorea rotundata</name>
    <dbReference type="NCBI Taxonomy" id="55577"/>
    <lineage>
        <taxon>Eukaryota</taxon>
        <taxon>Viridiplantae</taxon>
        <taxon>Streptophyta</taxon>
        <taxon>Embryophyta</taxon>
        <taxon>Tracheophyta</taxon>
        <taxon>Spermatophyta</taxon>
        <taxon>Magnoliopsida</taxon>
        <taxon>Liliopsida</taxon>
        <taxon>Dioscoreales</taxon>
        <taxon>Dioscoreaceae</taxon>
        <taxon>Dioscorea</taxon>
    </lineage>
</organism>
<dbReference type="AlphaFoldDB" id="A0AB40AI05"/>
<sequence>MIIVSNISGSKHCWFKQPFHNLLIQKFMETKFNADEKLKLVQHHVEKGLYGDILNFNMIISLFTLILLIVVHAFSLICNRKLLKDVLGKYATRDEVLLADVFLAPQIQFSITWLGIDMTQYPRLAITHAAYNGLPAFQAALPERQPD</sequence>
<dbReference type="GO" id="GO:0016034">
    <property type="term" value="F:maleylacetoacetate isomerase activity"/>
    <property type="evidence" value="ECO:0007669"/>
    <property type="project" value="TreeGrafter"/>
</dbReference>
<dbReference type="PANTHER" id="PTHR42673">
    <property type="entry name" value="MALEYLACETOACETATE ISOMERASE"/>
    <property type="match status" value="1"/>
</dbReference>
<dbReference type="SUPFAM" id="SSF47616">
    <property type="entry name" value="GST C-terminal domain-like"/>
    <property type="match status" value="1"/>
</dbReference>
<dbReference type="Gene3D" id="1.20.1050.10">
    <property type="match status" value="1"/>
</dbReference>
<evidence type="ECO:0000313" key="3">
    <source>
        <dbReference type="RefSeq" id="XP_039114494.1"/>
    </source>
</evidence>
<keyword evidence="1" id="KW-0812">Transmembrane</keyword>
<dbReference type="PANTHER" id="PTHR42673:SF4">
    <property type="entry name" value="MALEYLACETOACETATE ISOMERASE"/>
    <property type="match status" value="1"/>
</dbReference>
<keyword evidence="1" id="KW-1133">Transmembrane helix</keyword>
<accession>A0AB40AI05</accession>
<dbReference type="RefSeq" id="XP_039114494.1">
    <property type="nucleotide sequence ID" value="XM_039258560.1"/>
</dbReference>